<accession>A0A5C6D2G6</accession>
<evidence type="ECO:0000313" key="3">
    <source>
        <dbReference type="Proteomes" id="UP000319143"/>
    </source>
</evidence>
<name>A0A5C6D2G6_9BACT</name>
<dbReference type="InterPro" id="IPR039366">
    <property type="entry name" value="Pilotin"/>
</dbReference>
<dbReference type="InterPro" id="IPR001478">
    <property type="entry name" value="PDZ"/>
</dbReference>
<protein>
    <recommendedName>
        <fullName evidence="1">PDZ domain-containing protein</fullName>
    </recommendedName>
</protein>
<comment type="caution">
    <text evidence="2">The sequence shown here is derived from an EMBL/GenBank/DDBJ whole genome shotgun (WGS) entry which is preliminary data.</text>
</comment>
<dbReference type="Gene3D" id="2.30.42.10">
    <property type="match status" value="1"/>
</dbReference>
<dbReference type="PROSITE" id="PS50106">
    <property type="entry name" value="PDZ"/>
    <property type="match status" value="1"/>
</dbReference>
<dbReference type="Proteomes" id="UP000319143">
    <property type="component" value="Unassembled WGS sequence"/>
</dbReference>
<reference evidence="2 3" key="1">
    <citation type="submission" date="2019-02" db="EMBL/GenBank/DDBJ databases">
        <title>Deep-cultivation of Planctomycetes and their phenomic and genomic characterization uncovers novel biology.</title>
        <authorList>
            <person name="Wiegand S."/>
            <person name="Jogler M."/>
            <person name="Boedeker C."/>
            <person name="Pinto D."/>
            <person name="Vollmers J."/>
            <person name="Rivas-Marin E."/>
            <person name="Kohn T."/>
            <person name="Peeters S.H."/>
            <person name="Heuer A."/>
            <person name="Rast P."/>
            <person name="Oberbeckmann S."/>
            <person name="Bunk B."/>
            <person name="Jeske O."/>
            <person name="Meyerdierks A."/>
            <person name="Storesund J.E."/>
            <person name="Kallscheuer N."/>
            <person name="Luecker S."/>
            <person name="Lage O.M."/>
            <person name="Pohl T."/>
            <person name="Merkel B.J."/>
            <person name="Hornburger P."/>
            <person name="Mueller R.-W."/>
            <person name="Bruemmer F."/>
            <person name="Labrenz M."/>
            <person name="Spormann A.M."/>
            <person name="Op Den Camp H."/>
            <person name="Overmann J."/>
            <person name="Amann R."/>
            <person name="Jetten M.S.M."/>
            <person name="Mascher T."/>
            <person name="Medema M.H."/>
            <person name="Devos D.P."/>
            <person name="Kaster A.-K."/>
            <person name="Ovreas L."/>
            <person name="Rohde M."/>
            <person name="Galperin M.Y."/>
            <person name="Jogler C."/>
        </authorList>
    </citation>
    <scope>NUCLEOTIDE SEQUENCE [LARGE SCALE GENOMIC DNA]</scope>
    <source>
        <strain evidence="2 3">Poly41</strain>
    </source>
</reference>
<evidence type="ECO:0000313" key="2">
    <source>
        <dbReference type="EMBL" id="TWU29049.1"/>
    </source>
</evidence>
<proteinExistence type="predicted"/>
<dbReference type="AlphaFoldDB" id="A0A5C6D2G6"/>
<feature type="domain" description="PDZ" evidence="1">
    <location>
        <begin position="75"/>
        <end position="115"/>
    </location>
</feature>
<evidence type="ECO:0000259" key="1">
    <source>
        <dbReference type="PROSITE" id="PS50106"/>
    </source>
</evidence>
<dbReference type="SUPFAM" id="SSF50156">
    <property type="entry name" value="PDZ domain-like"/>
    <property type="match status" value="1"/>
</dbReference>
<organism evidence="2 3">
    <name type="scientific">Novipirellula artificiosorum</name>
    <dbReference type="NCBI Taxonomy" id="2528016"/>
    <lineage>
        <taxon>Bacteria</taxon>
        <taxon>Pseudomonadati</taxon>
        <taxon>Planctomycetota</taxon>
        <taxon>Planctomycetia</taxon>
        <taxon>Pirellulales</taxon>
        <taxon>Pirellulaceae</taxon>
        <taxon>Novipirellula</taxon>
    </lineage>
</organism>
<dbReference type="InterPro" id="IPR036034">
    <property type="entry name" value="PDZ_sf"/>
</dbReference>
<dbReference type="Pfam" id="PF09619">
    <property type="entry name" value="YscW"/>
    <property type="match status" value="1"/>
</dbReference>
<keyword evidence="3" id="KW-1185">Reference proteome</keyword>
<dbReference type="EMBL" id="SJPV01000024">
    <property type="protein sequence ID" value="TWU29049.1"/>
    <property type="molecule type" value="Genomic_DNA"/>
</dbReference>
<gene>
    <name evidence="2" type="ORF">Poly41_67480</name>
</gene>
<sequence>MRSRPSYEAWFGPTRASRFLAPVLACTFLALECQSVTWAQSGRDRDASRGQLTVPGIQPNYVPPAGFPNREFKLGIYGTNTETGVLIDRVVPGGAAQQAGLEARDTIVTVAGYQVGTVNGRLYDLGDELSRRVDAGRRVTLLVRNHRNSRLTNVPVNFSSTLTVIEGSVRSTDRRPLSRGHSLVVRLLDVTSPGWNNVVIRLQNLGSPVRWPVNYRIEVDTMTTKPRHRYAVDAQILRQGSIVSSSGSPRPVTISAGKIRADLTLVGAPTPLPERSPLDQIQEWYQRFLGRAPTGREVSVWQSELARGRSLNEVEASILGSSEFFDRNHNDPDRFIDETYRQLKGSVPTPAQHQGLRDRLGDQDGQRLPFALDLLREGNQSDRSR</sequence>